<feature type="transmembrane region" description="Helical" evidence="1">
    <location>
        <begin position="64"/>
        <end position="84"/>
    </location>
</feature>
<name>A0ABV5X055_9MICO</name>
<proteinExistence type="predicted"/>
<keyword evidence="1" id="KW-0812">Transmembrane</keyword>
<feature type="transmembrane region" description="Helical" evidence="1">
    <location>
        <begin position="39"/>
        <end position="58"/>
    </location>
</feature>
<keyword evidence="1" id="KW-0472">Membrane</keyword>
<reference evidence="2 3" key="1">
    <citation type="submission" date="2024-09" db="EMBL/GenBank/DDBJ databases">
        <authorList>
            <person name="Sun Q."/>
            <person name="Mori K."/>
        </authorList>
    </citation>
    <scope>NUCLEOTIDE SEQUENCE [LARGE SCALE GENOMIC DNA]</scope>
    <source>
        <strain evidence="2 3">JCM 11683</strain>
    </source>
</reference>
<dbReference type="EMBL" id="JBHMAU010000028">
    <property type="protein sequence ID" value="MFB9775533.1"/>
    <property type="molecule type" value="Genomic_DNA"/>
</dbReference>
<keyword evidence="1" id="KW-1133">Transmembrane helix</keyword>
<gene>
    <name evidence="2" type="ORF">ACFFN1_03765</name>
</gene>
<feature type="transmembrane region" description="Helical" evidence="1">
    <location>
        <begin position="96"/>
        <end position="114"/>
    </location>
</feature>
<dbReference type="RefSeq" id="WP_376838745.1">
    <property type="nucleotide sequence ID" value="NZ_JBHMAU010000028.1"/>
</dbReference>
<comment type="caution">
    <text evidence="2">The sequence shown here is derived from an EMBL/GenBank/DDBJ whole genome shotgun (WGS) entry which is preliminary data.</text>
</comment>
<dbReference type="Pfam" id="PF10067">
    <property type="entry name" value="DUF2306"/>
    <property type="match status" value="1"/>
</dbReference>
<dbReference type="InterPro" id="IPR018750">
    <property type="entry name" value="DUF2306_membrane"/>
</dbReference>
<sequence length="176" mass="18574">METIPLAVIVHASAAFLVLLIGPINIFRPRRDALHRMLGRTWVGLMYLTCGSSFFFGLEDGFTFLHGLSVFTTVTVTLGVWMITRGNKRGHIGNMVGSYVGTLIAFGFAAFVPTRLIWTTAVTNPVALAAFAAALALIAAAWVAVLRARLGCQRRAPSASAGVPVAGSEAAPEAGT</sequence>
<dbReference type="Proteomes" id="UP001589707">
    <property type="component" value="Unassembled WGS sequence"/>
</dbReference>
<evidence type="ECO:0000313" key="3">
    <source>
        <dbReference type="Proteomes" id="UP001589707"/>
    </source>
</evidence>
<organism evidence="2 3">
    <name type="scientific">Brevibacterium otitidis</name>
    <dbReference type="NCBI Taxonomy" id="53364"/>
    <lineage>
        <taxon>Bacteria</taxon>
        <taxon>Bacillati</taxon>
        <taxon>Actinomycetota</taxon>
        <taxon>Actinomycetes</taxon>
        <taxon>Micrococcales</taxon>
        <taxon>Brevibacteriaceae</taxon>
        <taxon>Brevibacterium</taxon>
    </lineage>
</organism>
<accession>A0ABV5X055</accession>
<protein>
    <submittedName>
        <fullName evidence="2">DUF2306 domain-containing protein</fullName>
    </submittedName>
</protein>
<keyword evidence="3" id="KW-1185">Reference proteome</keyword>
<evidence type="ECO:0000313" key="2">
    <source>
        <dbReference type="EMBL" id="MFB9775533.1"/>
    </source>
</evidence>
<feature type="transmembrane region" description="Helical" evidence="1">
    <location>
        <begin position="6"/>
        <end position="27"/>
    </location>
</feature>
<evidence type="ECO:0000256" key="1">
    <source>
        <dbReference type="SAM" id="Phobius"/>
    </source>
</evidence>
<feature type="transmembrane region" description="Helical" evidence="1">
    <location>
        <begin position="126"/>
        <end position="146"/>
    </location>
</feature>